<dbReference type="GO" id="GO:0022904">
    <property type="term" value="P:respiratory electron transport chain"/>
    <property type="evidence" value="ECO:0007669"/>
    <property type="project" value="InterPro"/>
</dbReference>
<feature type="transmembrane region" description="Helical" evidence="13">
    <location>
        <begin position="146"/>
        <end position="163"/>
    </location>
</feature>
<keyword evidence="11 13" id="KW-0472">Membrane</keyword>
<organism evidence="15 16">
    <name type="scientific">Salipiger marinus</name>
    <dbReference type="NCBI Taxonomy" id="555512"/>
    <lineage>
        <taxon>Bacteria</taxon>
        <taxon>Pseudomonadati</taxon>
        <taxon>Pseudomonadota</taxon>
        <taxon>Alphaproteobacteria</taxon>
        <taxon>Rhodobacterales</taxon>
        <taxon>Roseobacteraceae</taxon>
        <taxon>Salipiger</taxon>
    </lineage>
</organism>
<dbReference type="EMBL" id="FNEJ01000012">
    <property type="protein sequence ID" value="SDI91309.1"/>
    <property type="molecule type" value="Genomic_DNA"/>
</dbReference>
<evidence type="ECO:0000256" key="10">
    <source>
        <dbReference type="ARBA" id="ARBA00023004"/>
    </source>
</evidence>
<sequence>MHWRDTHTGYGLVTRALHWGMAALILWQFVGMGLRLLLGRTPLVSFFVGTHAPVGTLLFALILLRGCWALANRGRRPSHSAGLVGMAAQAGHGLLYLMMLAIPSLALLRAWGGTRPFAPFGIPVFPGREVELGWATTPANLLHGELAWILGVLVLGHVAMVVLHERVWRDGTLARMAGRR</sequence>
<keyword evidence="16" id="KW-1185">Reference proteome</keyword>
<dbReference type="OrthoDB" id="7280471at2"/>
<dbReference type="PANTHER" id="PTHR30529:SF1">
    <property type="entry name" value="CYTOCHROME B561 HOMOLOG 2"/>
    <property type="match status" value="1"/>
</dbReference>
<dbReference type="STRING" id="555512.SAMN04487993_1012111"/>
<dbReference type="GO" id="GO:0009055">
    <property type="term" value="F:electron transfer activity"/>
    <property type="evidence" value="ECO:0007669"/>
    <property type="project" value="InterPro"/>
</dbReference>
<dbReference type="Pfam" id="PF01292">
    <property type="entry name" value="Ni_hydr_CYTB"/>
    <property type="match status" value="1"/>
</dbReference>
<dbReference type="InterPro" id="IPR011577">
    <property type="entry name" value="Cyt_b561_bac/Ni-Hgenase"/>
</dbReference>
<keyword evidence="6 13" id="KW-0812">Transmembrane</keyword>
<evidence type="ECO:0000256" key="6">
    <source>
        <dbReference type="ARBA" id="ARBA00022692"/>
    </source>
</evidence>
<evidence type="ECO:0000256" key="4">
    <source>
        <dbReference type="ARBA" id="ARBA00022475"/>
    </source>
</evidence>
<protein>
    <submittedName>
        <fullName evidence="15">Cytochrome b561</fullName>
    </submittedName>
</protein>
<evidence type="ECO:0000256" key="9">
    <source>
        <dbReference type="ARBA" id="ARBA00022989"/>
    </source>
</evidence>
<evidence type="ECO:0000259" key="14">
    <source>
        <dbReference type="Pfam" id="PF01292"/>
    </source>
</evidence>
<keyword evidence="3" id="KW-0813">Transport</keyword>
<comment type="similarity">
    <text evidence="12">Belongs to the cytochrome b561 family.</text>
</comment>
<evidence type="ECO:0000256" key="12">
    <source>
        <dbReference type="ARBA" id="ARBA00037975"/>
    </source>
</evidence>
<evidence type="ECO:0000256" key="13">
    <source>
        <dbReference type="SAM" id="Phobius"/>
    </source>
</evidence>
<accession>A0A1G8PFP0</accession>
<dbReference type="GO" id="GO:0005886">
    <property type="term" value="C:plasma membrane"/>
    <property type="evidence" value="ECO:0007669"/>
    <property type="project" value="UniProtKB-SubCell"/>
</dbReference>
<evidence type="ECO:0000256" key="5">
    <source>
        <dbReference type="ARBA" id="ARBA00022617"/>
    </source>
</evidence>
<dbReference type="AlphaFoldDB" id="A0A1G8PFP0"/>
<gene>
    <name evidence="15" type="ORF">SAMN04487993_1012111</name>
</gene>
<evidence type="ECO:0000256" key="3">
    <source>
        <dbReference type="ARBA" id="ARBA00022448"/>
    </source>
</evidence>
<evidence type="ECO:0000256" key="8">
    <source>
        <dbReference type="ARBA" id="ARBA00022982"/>
    </source>
</evidence>
<keyword evidence="8" id="KW-0249">Electron transport</keyword>
<feature type="transmembrane region" description="Helical" evidence="13">
    <location>
        <begin position="50"/>
        <end position="71"/>
    </location>
</feature>
<name>A0A1G8PFP0_9RHOB</name>
<dbReference type="GO" id="GO:0020037">
    <property type="term" value="F:heme binding"/>
    <property type="evidence" value="ECO:0007669"/>
    <property type="project" value="TreeGrafter"/>
</dbReference>
<feature type="transmembrane region" description="Helical" evidence="13">
    <location>
        <begin position="83"/>
        <end position="108"/>
    </location>
</feature>
<keyword evidence="9 13" id="KW-1133">Transmembrane helix</keyword>
<evidence type="ECO:0000256" key="7">
    <source>
        <dbReference type="ARBA" id="ARBA00022723"/>
    </source>
</evidence>
<evidence type="ECO:0000256" key="1">
    <source>
        <dbReference type="ARBA" id="ARBA00001970"/>
    </source>
</evidence>
<dbReference type="RefSeq" id="WP_089848391.1">
    <property type="nucleotide sequence ID" value="NZ_FNEJ01000012.1"/>
</dbReference>
<evidence type="ECO:0000313" key="15">
    <source>
        <dbReference type="EMBL" id="SDI91309.1"/>
    </source>
</evidence>
<evidence type="ECO:0000313" key="16">
    <source>
        <dbReference type="Proteomes" id="UP000199093"/>
    </source>
</evidence>
<dbReference type="SUPFAM" id="SSF81342">
    <property type="entry name" value="Transmembrane di-heme cytochromes"/>
    <property type="match status" value="1"/>
</dbReference>
<evidence type="ECO:0000256" key="11">
    <source>
        <dbReference type="ARBA" id="ARBA00023136"/>
    </source>
</evidence>
<dbReference type="InterPro" id="IPR052168">
    <property type="entry name" value="Cytochrome_b561_oxidase"/>
</dbReference>
<dbReference type="Proteomes" id="UP000199093">
    <property type="component" value="Unassembled WGS sequence"/>
</dbReference>
<dbReference type="InterPro" id="IPR016174">
    <property type="entry name" value="Di-haem_cyt_TM"/>
</dbReference>
<proteinExistence type="inferred from homology"/>
<comment type="subcellular location">
    <subcellularLocation>
        <location evidence="2">Cell membrane</location>
        <topology evidence="2">Multi-pass membrane protein</topology>
    </subcellularLocation>
</comment>
<dbReference type="PANTHER" id="PTHR30529">
    <property type="entry name" value="CYTOCHROME B561"/>
    <property type="match status" value="1"/>
</dbReference>
<feature type="domain" description="Cytochrome b561 bacterial/Ni-hydrogenase" evidence="14">
    <location>
        <begin position="10"/>
        <end position="177"/>
    </location>
</feature>
<reference evidence="15 16" key="1">
    <citation type="submission" date="2016-10" db="EMBL/GenBank/DDBJ databases">
        <authorList>
            <person name="de Groot N.N."/>
        </authorList>
    </citation>
    <scope>NUCLEOTIDE SEQUENCE [LARGE SCALE GENOMIC DNA]</scope>
    <source>
        <strain evidence="15 16">DSM 26424</strain>
    </source>
</reference>
<keyword evidence="10" id="KW-0408">Iron</keyword>
<keyword evidence="4" id="KW-1003">Cell membrane</keyword>
<dbReference type="GO" id="GO:0046872">
    <property type="term" value="F:metal ion binding"/>
    <property type="evidence" value="ECO:0007669"/>
    <property type="project" value="UniProtKB-KW"/>
</dbReference>
<keyword evidence="7" id="KW-0479">Metal-binding</keyword>
<comment type="cofactor">
    <cofactor evidence="1">
        <name>heme b</name>
        <dbReference type="ChEBI" id="CHEBI:60344"/>
    </cofactor>
</comment>
<keyword evidence="5" id="KW-0349">Heme</keyword>
<evidence type="ECO:0000256" key="2">
    <source>
        <dbReference type="ARBA" id="ARBA00004651"/>
    </source>
</evidence>
<feature type="transmembrane region" description="Helical" evidence="13">
    <location>
        <begin position="12"/>
        <end position="30"/>
    </location>
</feature>